<protein>
    <recommendedName>
        <fullName evidence="3">DUF1707 domain-containing protein</fullName>
    </recommendedName>
</protein>
<evidence type="ECO:0000313" key="4">
    <source>
        <dbReference type="EMBL" id="GAA5045910.1"/>
    </source>
</evidence>
<evidence type="ECO:0000259" key="3">
    <source>
        <dbReference type="Pfam" id="PF08044"/>
    </source>
</evidence>
<keyword evidence="5" id="KW-1185">Reference proteome</keyword>
<feature type="domain" description="DUF1707" evidence="3">
    <location>
        <begin position="9"/>
        <end position="61"/>
    </location>
</feature>
<feature type="domain" description="DUF1707" evidence="3">
    <location>
        <begin position="104"/>
        <end position="155"/>
    </location>
</feature>
<accession>A0ABP9JVT3</accession>
<dbReference type="RefSeq" id="WP_345493899.1">
    <property type="nucleotide sequence ID" value="NZ_BAABJM010000001.1"/>
</dbReference>
<name>A0ABP9JVT3_9NOCA</name>
<dbReference type="Proteomes" id="UP001500603">
    <property type="component" value="Unassembled WGS sequence"/>
</dbReference>
<keyword evidence="2" id="KW-1133">Transmembrane helix</keyword>
<gene>
    <name evidence="4" type="ORF">GCM10023318_10770</name>
</gene>
<evidence type="ECO:0000256" key="2">
    <source>
        <dbReference type="SAM" id="Phobius"/>
    </source>
</evidence>
<feature type="region of interest" description="Disordered" evidence="1">
    <location>
        <begin position="59"/>
        <end position="85"/>
    </location>
</feature>
<organism evidence="4 5">
    <name type="scientific">Nocardia callitridis</name>
    <dbReference type="NCBI Taxonomy" id="648753"/>
    <lineage>
        <taxon>Bacteria</taxon>
        <taxon>Bacillati</taxon>
        <taxon>Actinomycetota</taxon>
        <taxon>Actinomycetes</taxon>
        <taxon>Mycobacteriales</taxon>
        <taxon>Nocardiaceae</taxon>
        <taxon>Nocardia</taxon>
    </lineage>
</organism>
<sequence>MSTEAEGGMRARDLDRANARAFLDAAYAEGQLDADEYHDRTALAGSARTMGHINGILGDLQKPAGLRPSDSAGKPGEPDIGPPVELRESLRRLEMGDEREPRLLRARDSDRARASRLLDVAAAQGQLTIEEHGERVDLLAEATTIGEIRDLTSDLRPDSAAHADGLAEQRRRMRSARIFVGLLLVIGVAVFLVVGFVGTGDEPRAPAAAGAAPVAAEPDSPEPLVFATPDLMSANGLRLFVDNVRKQFGDAVVDEVDSFGDYAVLDRQLPGQPNRSASYNYRGGFTESGVTTRPKDTGTIDLATVDLDALERVIVAAPTRLAVPEGRVSHLSFGTDLSFGTHDAVPEIAVYVGNDFGESGHLTVTPSGEIVDEHPFDG</sequence>
<dbReference type="PANTHER" id="PTHR40763:SF4">
    <property type="entry name" value="DUF1707 DOMAIN-CONTAINING PROTEIN"/>
    <property type="match status" value="1"/>
</dbReference>
<dbReference type="InterPro" id="IPR012551">
    <property type="entry name" value="DUF1707_SHOCT-like"/>
</dbReference>
<comment type="caution">
    <text evidence="4">The sequence shown here is derived from an EMBL/GenBank/DDBJ whole genome shotgun (WGS) entry which is preliminary data.</text>
</comment>
<keyword evidence="2" id="KW-0472">Membrane</keyword>
<proteinExistence type="predicted"/>
<evidence type="ECO:0000256" key="1">
    <source>
        <dbReference type="SAM" id="MobiDB-lite"/>
    </source>
</evidence>
<keyword evidence="2" id="KW-0812">Transmembrane</keyword>
<dbReference type="EMBL" id="BAABJM010000001">
    <property type="protein sequence ID" value="GAA5045910.1"/>
    <property type="molecule type" value="Genomic_DNA"/>
</dbReference>
<dbReference type="Pfam" id="PF08044">
    <property type="entry name" value="DUF1707"/>
    <property type="match status" value="2"/>
</dbReference>
<reference evidence="5" key="1">
    <citation type="journal article" date="2019" name="Int. J. Syst. Evol. Microbiol.">
        <title>The Global Catalogue of Microorganisms (GCM) 10K type strain sequencing project: providing services to taxonomists for standard genome sequencing and annotation.</title>
        <authorList>
            <consortium name="The Broad Institute Genomics Platform"/>
            <consortium name="The Broad Institute Genome Sequencing Center for Infectious Disease"/>
            <person name="Wu L."/>
            <person name="Ma J."/>
        </authorList>
    </citation>
    <scope>NUCLEOTIDE SEQUENCE [LARGE SCALE GENOMIC DNA]</scope>
    <source>
        <strain evidence="5">JCM 18298</strain>
    </source>
</reference>
<evidence type="ECO:0000313" key="5">
    <source>
        <dbReference type="Proteomes" id="UP001500603"/>
    </source>
</evidence>
<dbReference type="PANTHER" id="PTHR40763">
    <property type="entry name" value="MEMBRANE PROTEIN-RELATED"/>
    <property type="match status" value="1"/>
</dbReference>
<feature type="transmembrane region" description="Helical" evidence="2">
    <location>
        <begin position="178"/>
        <end position="198"/>
    </location>
</feature>